<comment type="similarity">
    <text evidence="6 7">Belongs to the adenylate kinase family.</text>
</comment>
<comment type="subunit">
    <text evidence="6 8">Monomer.</text>
</comment>
<keyword evidence="5 6" id="KW-0067">ATP-binding</keyword>
<dbReference type="EC" id="2.7.4.3" evidence="6 8"/>
<evidence type="ECO:0000256" key="4">
    <source>
        <dbReference type="ARBA" id="ARBA00022777"/>
    </source>
</evidence>
<dbReference type="PATRIC" id="fig|1280514.3.peg.703"/>
<dbReference type="STRING" id="1280514.AXFE_05140"/>
<feature type="binding site" evidence="6">
    <location>
        <position position="136"/>
    </location>
    <ligand>
        <name>Zn(2+)</name>
        <dbReference type="ChEBI" id="CHEBI:29105"/>
        <note>structural</note>
    </ligand>
</feature>
<keyword evidence="3 6" id="KW-0547">Nucleotide-binding</keyword>
<dbReference type="Proteomes" id="UP000032360">
    <property type="component" value="Unassembled WGS sequence"/>
</dbReference>
<dbReference type="GO" id="GO:0005524">
    <property type="term" value="F:ATP binding"/>
    <property type="evidence" value="ECO:0007669"/>
    <property type="project" value="UniProtKB-UniRule"/>
</dbReference>
<dbReference type="InterPro" id="IPR036193">
    <property type="entry name" value="ADK_active_lid_dom_sf"/>
</dbReference>
<feature type="binding site" evidence="6">
    <location>
        <begin position="61"/>
        <end position="63"/>
    </location>
    <ligand>
        <name>AMP</name>
        <dbReference type="ChEBI" id="CHEBI:456215"/>
    </ligand>
</feature>
<evidence type="ECO:0000256" key="6">
    <source>
        <dbReference type="HAMAP-Rule" id="MF_00235"/>
    </source>
</evidence>
<feature type="binding site" evidence="6">
    <location>
        <position position="133"/>
    </location>
    <ligand>
        <name>Zn(2+)</name>
        <dbReference type="ChEBI" id="CHEBI:29105"/>
        <note>structural</note>
    </ligand>
</feature>
<protein>
    <recommendedName>
        <fullName evidence="6 8">Adenylate kinase</fullName>
        <shortName evidence="6">AK</shortName>
        <ecNumber evidence="6 8">2.7.4.3</ecNumber>
    </recommendedName>
    <alternativeName>
        <fullName evidence="6">ATP-AMP transphosphorylase</fullName>
    </alternativeName>
    <alternativeName>
        <fullName evidence="6">ATP:AMP phosphotransferase</fullName>
    </alternativeName>
    <alternativeName>
        <fullName evidence="6">Adenylate monophosphate kinase</fullName>
    </alternativeName>
</protein>
<proteinExistence type="inferred from homology"/>
<feature type="binding site" evidence="6">
    <location>
        <begin position="14"/>
        <end position="19"/>
    </location>
    <ligand>
        <name>ATP</name>
        <dbReference type="ChEBI" id="CHEBI:30616"/>
    </ligand>
</feature>
<dbReference type="EMBL" id="JXYS01000012">
    <property type="protein sequence ID" value="KJF18566.1"/>
    <property type="molecule type" value="Genomic_DNA"/>
</dbReference>
<feature type="binding site" evidence="6">
    <location>
        <begin position="90"/>
        <end position="93"/>
    </location>
    <ligand>
        <name>AMP</name>
        <dbReference type="ChEBI" id="CHEBI:456215"/>
    </ligand>
</feature>
<comment type="subcellular location">
    <subcellularLocation>
        <location evidence="6 8">Cytoplasm</location>
    </subcellularLocation>
</comment>
<dbReference type="PANTHER" id="PTHR23359">
    <property type="entry name" value="NUCLEOTIDE KINASE"/>
    <property type="match status" value="1"/>
</dbReference>
<keyword evidence="2 6" id="KW-0545">Nucleotide biosynthesis</keyword>
<dbReference type="GO" id="GO:0044209">
    <property type="term" value="P:AMP salvage"/>
    <property type="evidence" value="ECO:0007669"/>
    <property type="project" value="UniProtKB-UniRule"/>
</dbReference>
<dbReference type="PRINTS" id="PR00094">
    <property type="entry name" value="ADENYLTKNASE"/>
</dbReference>
<dbReference type="InterPro" id="IPR000850">
    <property type="entry name" value="Adenylat/UMP-CMP_kin"/>
</dbReference>
<keyword evidence="6" id="KW-0479">Metal-binding</keyword>
<dbReference type="RefSeq" id="WP_200891171.1">
    <property type="nucleotide sequence ID" value="NZ_JXYS01000012.1"/>
</dbReference>
<feature type="region of interest" description="NMP" evidence="6">
    <location>
        <begin position="34"/>
        <end position="63"/>
    </location>
</feature>
<dbReference type="GO" id="GO:0004017">
    <property type="term" value="F:AMP kinase activity"/>
    <property type="evidence" value="ECO:0007669"/>
    <property type="project" value="UniProtKB-UniRule"/>
</dbReference>
<dbReference type="CDD" id="cd01428">
    <property type="entry name" value="ADK"/>
    <property type="match status" value="1"/>
</dbReference>
<feature type="binding site" evidence="6">
    <location>
        <position position="35"/>
    </location>
    <ligand>
        <name>AMP</name>
        <dbReference type="ChEBI" id="CHEBI:456215"/>
    </ligand>
</feature>
<evidence type="ECO:0000256" key="8">
    <source>
        <dbReference type="RuleBase" id="RU003331"/>
    </source>
</evidence>
<dbReference type="InterPro" id="IPR006259">
    <property type="entry name" value="Adenyl_kin_sub"/>
</dbReference>
<dbReference type="SUPFAM" id="SSF57774">
    <property type="entry name" value="Microbial and mitochondrial ADK, insert 'zinc finger' domain"/>
    <property type="match status" value="1"/>
</dbReference>
<gene>
    <name evidence="6 10" type="primary">adk</name>
    <name evidence="10" type="ORF">AXFE_05140</name>
</gene>
<evidence type="ECO:0000256" key="1">
    <source>
        <dbReference type="ARBA" id="ARBA00022679"/>
    </source>
</evidence>
<comment type="catalytic activity">
    <reaction evidence="6 8">
        <text>AMP + ATP = 2 ADP</text>
        <dbReference type="Rhea" id="RHEA:12973"/>
        <dbReference type="ChEBI" id="CHEBI:30616"/>
        <dbReference type="ChEBI" id="CHEBI:456215"/>
        <dbReference type="ChEBI" id="CHEBI:456216"/>
        <dbReference type="EC" id="2.7.4.3"/>
    </reaction>
</comment>
<evidence type="ECO:0000256" key="7">
    <source>
        <dbReference type="RuleBase" id="RU003330"/>
    </source>
</evidence>
<feature type="binding site" evidence="6">
    <location>
        <position position="40"/>
    </location>
    <ligand>
        <name>AMP</name>
        <dbReference type="ChEBI" id="CHEBI:456215"/>
    </ligand>
</feature>
<keyword evidence="4 6" id="KW-0418">Kinase</keyword>
<name>A0A0D8HN75_9ACTN</name>
<evidence type="ECO:0000256" key="5">
    <source>
        <dbReference type="ARBA" id="ARBA00022840"/>
    </source>
</evidence>
<evidence type="ECO:0000313" key="11">
    <source>
        <dbReference type="Proteomes" id="UP000032360"/>
    </source>
</evidence>
<comment type="pathway">
    <text evidence="6">Purine metabolism; AMP biosynthesis via salvage pathway; AMP from ADP: step 1/1.</text>
</comment>
<comment type="caution">
    <text evidence="10">The sequence shown here is derived from an EMBL/GenBank/DDBJ whole genome shotgun (WGS) entry which is preliminary data.</text>
</comment>
<reference evidence="10 11" key="1">
    <citation type="submission" date="2015-01" db="EMBL/GenBank/DDBJ databases">
        <title>Draft genome of the acidophilic iron oxidizer Acidithrix ferrooxidans strain Py-F3.</title>
        <authorList>
            <person name="Poehlein A."/>
            <person name="Eisen S."/>
            <person name="Schloemann M."/>
            <person name="Johnson B.D."/>
            <person name="Daniel R."/>
            <person name="Muehling M."/>
        </authorList>
    </citation>
    <scope>NUCLEOTIDE SEQUENCE [LARGE SCALE GENOMIC DNA]</scope>
    <source>
        <strain evidence="10 11">Py-F3</strain>
    </source>
</reference>
<dbReference type="HAMAP" id="MF_00235">
    <property type="entry name" value="Adenylate_kinase_Adk"/>
    <property type="match status" value="1"/>
</dbReference>
<dbReference type="InterPro" id="IPR027417">
    <property type="entry name" value="P-loop_NTPase"/>
</dbReference>
<evidence type="ECO:0000256" key="3">
    <source>
        <dbReference type="ARBA" id="ARBA00022741"/>
    </source>
</evidence>
<dbReference type="NCBIfam" id="TIGR01351">
    <property type="entry name" value="adk"/>
    <property type="match status" value="1"/>
</dbReference>
<evidence type="ECO:0000256" key="2">
    <source>
        <dbReference type="ARBA" id="ARBA00022727"/>
    </source>
</evidence>
<feature type="binding site" evidence="6">
    <location>
        <position position="152"/>
    </location>
    <ligand>
        <name>Zn(2+)</name>
        <dbReference type="ChEBI" id="CHEBI:29105"/>
        <note>structural</note>
    </ligand>
</feature>
<feature type="binding site" evidence="6">
    <location>
        <position position="173"/>
    </location>
    <ligand>
        <name>AMP</name>
        <dbReference type="ChEBI" id="CHEBI:456215"/>
    </ligand>
</feature>
<feature type="binding site" evidence="6">
    <location>
        <position position="155"/>
    </location>
    <ligand>
        <name>Zn(2+)</name>
        <dbReference type="ChEBI" id="CHEBI:29105"/>
        <note>structural</note>
    </ligand>
</feature>
<keyword evidence="11" id="KW-1185">Reference proteome</keyword>
<dbReference type="PROSITE" id="PS00113">
    <property type="entry name" value="ADENYLATE_KINASE"/>
    <property type="match status" value="1"/>
</dbReference>
<feature type="binding site" evidence="6">
    <location>
        <position position="162"/>
    </location>
    <ligand>
        <name>AMP</name>
        <dbReference type="ChEBI" id="CHEBI:456215"/>
    </ligand>
</feature>
<keyword evidence="6" id="KW-0862">Zinc</keyword>
<keyword evidence="1 6" id="KW-0808">Transferase</keyword>
<dbReference type="InterPro" id="IPR033690">
    <property type="entry name" value="Adenylat_kinase_CS"/>
</dbReference>
<dbReference type="Pfam" id="PF00406">
    <property type="entry name" value="ADK"/>
    <property type="match status" value="1"/>
</dbReference>
<evidence type="ECO:0000313" key="10">
    <source>
        <dbReference type="EMBL" id="KJF18566.1"/>
    </source>
</evidence>
<dbReference type="Pfam" id="PF05191">
    <property type="entry name" value="ADK_lid"/>
    <property type="match status" value="1"/>
</dbReference>
<dbReference type="AlphaFoldDB" id="A0A0D8HN75"/>
<evidence type="ECO:0000259" key="9">
    <source>
        <dbReference type="Pfam" id="PF05191"/>
    </source>
</evidence>
<sequence length="219" mass="23866">MDKPYRIGMLGKQGAGKGTQCIRLSEVLGIPHISTGDMLRAALREGTDFGKAAGEFMERGELVPDSIIVGVVAERLAQSDALNDGFVLDGFPRTLAQAQMLEETLAPVGLKVVINLDVSTEVVLDRLSSRRVCVGCGRTYSIHSRPNRNWSCDSCGEEVIQRSDDTKEAIARRLALYDELTAPLIDWYGQLGKLISVFGDGDFDLIHKEIRSAIDSVIG</sequence>
<dbReference type="NCBIfam" id="NF001381">
    <property type="entry name" value="PRK00279.1-3"/>
    <property type="match status" value="1"/>
</dbReference>
<feature type="binding site" evidence="6">
    <location>
        <position position="130"/>
    </location>
    <ligand>
        <name>ATP</name>
        <dbReference type="ChEBI" id="CHEBI:30616"/>
    </ligand>
</feature>
<dbReference type="GO" id="GO:0008270">
    <property type="term" value="F:zinc ion binding"/>
    <property type="evidence" value="ECO:0007669"/>
    <property type="project" value="UniProtKB-UniRule"/>
</dbReference>
<dbReference type="Gene3D" id="3.40.50.300">
    <property type="entry name" value="P-loop containing nucleotide triphosphate hydrolases"/>
    <property type="match status" value="1"/>
</dbReference>
<dbReference type="SUPFAM" id="SSF52540">
    <property type="entry name" value="P-loop containing nucleoside triphosphate hydrolases"/>
    <property type="match status" value="1"/>
</dbReference>
<comment type="caution">
    <text evidence="6">Lacks conserved residue(s) required for the propagation of feature annotation.</text>
</comment>
<dbReference type="FunFam" id="3.40.50.300:FF:000106">
    <property type="entry name" value="Adenylate kinase mitochondrial"/>
    <property type="match status" value="1"/>
</dbReference>
<feature type="binding site" evidence="6">
    <location>
        <begin position="139"/>
        <end position="140"/>
    </location>
    <ligand>
        <name>ATP</name>
        <dbReference type="ChEBI" id="CHEBI:30616"/>
    </ligand>
</feature>
<accession>A0A0D8HN75</accession>
<feature type="binding site" evidence="6">
    <location>
        <position position="97"/>
    </location>
    <ligand>
        <name>AMP</name>
        <dbReference type="ChEBI" id="CHEBI:456215"/>
    </ligand>
</feature>
<dbReference type="UniPathway" id="UPA00588">
    <property type="reaction ID" value="UER00649"/>
</dbReference>
<feature type="binding site" evidence="6">
    <location>
        <position position="201"/>
    </location>
    <ligand>
        <name>ATP</name>
        <dbReference type="ChEBI" id="CHEBI:30616"/>
    </ligand>
</feature>
<comment type="domain">
    <text evidence="6">Consists of three domains, a large central CORE domain and two small peripheral domains, NMPbind and LID, which undergo movements during catalysis. The LID domain closes over the site of phosphoryl transfer upon ATP binding. Assembling and dissambling the active center during each catalytic cycle provides an effective means to prevent ATP hydrolysis. Some bacteria have evolved a zinc-coordinating structure that stabilizes the LID domain.</text>
</comment>
<organism evidence="10 11">
    <name type="scientific">Acidithrix ferrooxidans</name>
    <dbReference type="NCBI Taxonomy" id="1280514"/>
    <lineage>
        <taxon>Bacteria</taxon>
        <taxon>Bacillati</taxon>
        <taxon>Actinomycetota</taxon>
        <taxon>Acidimicrobiia</taxon>
        <taxon>Acidimicrobiales</taxon>
        <taxon>Acidimicrobiaceae</taxon>
        <taxon>Acidithrix</taxon>
    </lineage>
</organism>
<dbReference type="GO" id="GO:0005737">
    <property type="term" value="C:cytoplasm"/>
    <property type="evidence" value="ECO:0007669"/>
    <property type="project" value="UniProtKB-SubCell"/>
</dbReference>
<feature type="domain" description="Adenylate kinase active site lid" evidence="9">
    <location>
        <begin position="130"/>
        <end position="164"/>
    </location>
</feature>
<comment type="function">
    <text evidence="6">Catalyzes the reversible transfer of the terminal phosphate group between ATP and AMP. Plays an important role in cellular energy homeostasis and in adenine nucleotide metabolism.</text>
</comment>
<dbReference type="InterPro" id="IPR007862">
    <property type="entry name" value="Adenylate_kinase_lid-dom"/>
</dbReference>
<keyword evidence="6" id="KW-0963">Cytoplasm</keyword>